<comment type="subcellular location">
    <subcellularLocation>
        <location evidence="2">Cytoplasm</location>
    </subcellularLocation>
</comment>
<dbReference type="HAMAP" id="MF_01126">
    <property type="entry name" value="UPF0298"/>
    <property type="match status" value="1"/>
</dbReference>
<comment type="similarity">
    <text evidence="2">Belongs to the UPF0298 family.</text>
</comment>
<reference evidence="4" key="1">
    <citation type="journal article" date="2019" name="Int. J. Syst. Evol. Microbiol.">
        <title>The Global Catalogue of Microorganisms (GCM) 10K type strain sequencing project: providing services to taxonomists for standard genome sequencing and annotation.</title>
        <authorList>
            <consortium name="The Broad Institute Genomics Platform"/>
            <consortium name="The Broad Institute Genome Sequencing Center for Infectious Disease"/>
            <person name="Wu L."/>
            <person name="Ma J."/>
        </authorList>
    </citation>
    <scope>NUCLEOTIDE SEQUENCE [LARGE SCALE GENOMIC DNA]</scope>
    <source>
        <strain evidence="4">KCTC 42143</strain>
    </source>
</reference>
<name>A0ABW4NM80_9LACT</name>
<evidence type="ECO:0000256" key="1">
    <source>
        <dbReference type="ARBA" id="ARBA00022490"/>
    </source>
</evidence>
<evidence type="ECO:0000313" key="3">
    <source>
        <dbReference type="EMBL" id="MFD1799529.1"/>
    </source>
</evidence>
<evidence type="ECO:0000256" key="2">
    <source>
        <dbReference type="HAMAP-Rule" id="MF_01126"/>
    </source>
</evidence>
<keyword evidence="4" id="KW-1185">Reference proteome</keyword>
<keyword evidence="1 2" id="KW-0963">Cytoplasm</keyword>
<protein>
    <recommendedName>
        <fullName evidence="2">UPF0298 protein ACFSBK_06650</fullName>
    </recommendedName>
</protein>
<accession>A0ABW4NM80</accession>
<dbReference type="RefSeq" id="WP_058918287.1">
    <property type="nucleotide sequence ID" value="NZ_JBHSQC010000025.1"/>
</dbReference>
<comment type="caution">
    <text evidence="3">The sequence shown here is derived from an EMBL/GenBank/DDBJ whole genome shotgun (WGS) entry which is preliminary data.</text>
</comment>
<sequence>MELVLNERQGLIVWVYSLRHLKTLKRFGLIHYVSKKMKYVVIYINRSDMEMTEKKIKELHFVRQVEPSYRPLINMDFKETLEKIAPRKEAEGVVEIKEDPLAINDMSDRK</sequence>
<gene>
    <name evidence="3" type="ORF">ACFSBK_06650</name>
</gene>
<dbReference type="EMBL" id="JBHUFF010000013">
    <property type="protein sequence ID" value="MFD1799529.1"/>
    <property type="molecule type" value="Genomic_DNA"/>
</dbReference>
<organism evidence="3 4">
    <name type="scientific">Carnobacterium antarcticum</name>
    <dbReference type="NCBI Taxonomy" id="2126436"/>
    <lineage>
        <taxon>Bacteria</taxon>
        <taxon>Bacillati</taxon>
        <taxon>Bacillota</taxon>
        <taxon>Bacilli</taxon>
        <taxon>Lactobacillales</taxon>
        <taxon>Carnobacteriaceae</taxon>
        <taxon>Carnobacterium</taxon>
    </lineage>
</organism>
<dbReference type="Proteomes" id="UP001597285">
    <property type="component" value="Unassembled WGS sequence"/>
</dbReference>
<proteinExistence type="inferred from homology"/>
<dbReference type="Pfam" id="PF09902">
    <property type="entry name" value="DUF2129"/>
    <property type="match status" value="1"/>
</dbReference>
<evidence type="ECO:0000313" key="4">
    <source>
        <dbReference type="Proteomes" id="UP001597285"/>
    </source>
</evidence>
<dbReference type="InterPro" id="IPR016979">
    <property type="entry name" value="DUF2129"/>
</dbReference>